<keyword evidence="5" id="KW-0378">Hydrolase</keyword>
<dbReference type="GO" id="GO:0004132">
    <property type="term" value="F:dCMP deaminase activity"/>
    <property type="evidence" value="ECO:0007669"/>
    <property type="project" value="UniProtKB-EC"/>
</dbReference>
<keyword evidence="13" id="KW-1185">Reference proteome</keyword>
<dbReference type="GO" id="GO:0005737">
    <property type="term" value="C:cytoplasm"/>
    <property type="evidence" value="ECO:0007669"/>
    <property type="project" value="TreeGrafter"/>
</dbReference>
<dbReference type="OrthoDB" id="6710946at2759"/>
<dbReference type="OMA" id="CSDDVMP"/>
<keyword evidence="6" id="KW-0862">Zinc</keyword>
<evidence type="ECO:0000313" key="14">
    <source>
        <dbReference type="RefSeq" id="XP_018013037.1"/>
    </source>
</evidence>
<dbReference type="PROSITE" id="PS51747">
    <property type="entry name" value="CYT_DCMP_DEAMINASES_2"/>
    <property type="match status" value="2"/>
</dbReference>
<dbReference type="GO" id="GO:0009165">
    <property type="term" value="P:nucleotide biosynthetic process"/>
    <property type="evidence" value="ECO:0007669"/>
    <property type="project" value="UniProtKB-KW"/>
</dbReference>
<dbReference type="SUPFAM" id="SSF53927">
    <property type="entry name" value="Cytidine deaminase-like"/>
    <property type="match status" value="2"/>
</dbReference>
<name>A0A8B7NHC8_HYAAZ</name>
<feature type="domain" description="CMP/dCMP-type deaminase" evidence="12">
    <location>
        <begin position="73"/>
        <end position="203"/>
    </location>
</feature>
<accession>A0A8B7NHC8</accession>
<dbReference type="PANTHER" id="PTHR11086:SF18">
    <property type="entry name" value="DEOXYCYTIDYLATE DEAMINASE"/>
    <property type="match status" value="1"/>
</dbReference>
<evidence type="ECO:0000256" key="9">
    <source>
        <dbReference type="ARBA" id="ARBA00041763"/>
    </source>
</evidence>
<dbReference type="RefSeq" id="XP_018013037.1">
    <property type="nucleotide sequence ID" value="XM_018157548.2"/>
</dbReference>
<dbReference type="Gene3D" id="3.40.140.10">
    <property type="entry name" value="Cytidine Deaminase, domain 2"/>
    <property type="match status" value="2"/>
</dbReference>
<comment type="similarity">
    <text evidence="2">Belongs to the cytidine and deoxycytidylate deaminase family.</text>
</comment>
<reference evidence="14" key="1">
    <citation type="submission" date="2025-08" db="UniProtKB">
        <authorList>
            <consortium name="RefSeq"/>
        </authorList>
    </citation>
    <scope>IDENTIFICATION</scope>
    <source>
        <tissue evidence="14">Whole organism</tissue>
    </source>
</reference>
<evidence type="ECO:0000256" key="8">
    <source>
        <dbReference type="ARBA" id="ARBA00038938"/>
    </source>
</evidence>
<dbReference type="FunFam" id="3.40.140.10:FF:000021">
    <property type="entry name" value="Deoxycytidylate deaminase"/>
    <property type="match status" value="2"/>
</dbReference>
<dbReference type="EC" id="3.5.4.12" evidence="8"/>
<proteinExistence type="inferred from homology"/>
<evidence type="ECO:0000256" key="6">
    <source>
        <dbReference type="ARBA" id="ARBA00022833"/>
    </source>
</evidence>
<protein>
    <recommendedName>
        <fullName evidence="11">Probable deoxycytidylate deaminase</fullName>
        <ecNumber evidence="8">3.5.4.12</ecNumber>
    </recommendedName>
    <alternativeName>
        <fullName evidence="9">dCMP deaminase</fullName>
    </alternativeName>
</protein>
<comment type="catalytic activity">
    <reaction evidence="10">
        <text>dCMP + H2O + H(+) = dUMP + NH4(+)</text>
        <dbReference type="Rhea" id="RHEA:22924"/>
        <dbReference type="ChEBI" id="CHEBI:15377"/>
        <dbReference type="ChEBI" id="CHEBI:15378"/>
        <dbReference type="ChEBI" id="CHEBI:28938"/>
        <dbReference type="ChEBI" id="CHEBI:57566"/>
        <dbReference type="ChEBI" id="CHEBI:246422"/>
        <dbReference type="EC" id="3.5.4.12"/>
    </reaction>
</comment>
<dbReference type="AlphaFoldDB" id="A0A8B7NHC8"/>
<dbReference type="InterPro" id="IPR016193">
    <property type="entry name" value="Cytidine_deaminase-like"/>
</dbReference>
<organism evidence="13 14">
    <name type="scientific">Hyalella azteca</name>
    <name type="common">Amphipod</name>
    <dbReference type="NCBI Taxonomy" id="294128"/>
    <lineage>
        <taxon>Eukaryota</taxon>
        <taxon>Metazoa</taxon>
        <taxon>Ecdysozoa</taxon>
        <taxon>Arthropoda</taxon>
        <taxon>Crustacea</taxon>
        <taxon>Multicrustacea</taxon>
        <taxon>Malacostraca</taxon>
        <taxon>Eumalacostraca</taxon>
        <taxon>Peracarida</taxon>
        <taxon>Amphipoda</taxon>
        <taxon>Senticaudata</taxon>
        <taxon>Talitrida</taxon>
        <taxon>Talitroidea</taxon>
        <taxon>Hyalellidae</taxon>
        <taxon>Hyalella</taxon>
    </lineage>
</organism>
<evidence type="ECO:0000256" key="7">
    <source>
        <dbReference type="ARBA" id="ARBA00037036"/>
    </source>
</evidence>
<evidence type="ECO:0000256" key="10">
    <source>
        <dbReference type="ARBA" id="ARBA00052978"/>
    </source>
</evidence>
<sequence length="462" mass="51086">MPASKTYGNFITASTKMPASSENDLDEHNIKMNGNETSRSVQSFSPGVSELSNIEAASNNQLVYNEQRKDSLAWEEYFMALAFLSAQRSKDPCSQVGACIVNERNQVLSIGYNGMPSGCPDQDMCWGKKDPLEINNKYMYVCHAELNAIVNKNSADVRGGRVYVTLFPCNECAKLIIQSGIVEVVYFSDKHCDKDSTKASKFLLNKRGVYYRKYASSLTQLRLEFNFNAVTQQTSVAATQDAVQQLCSDLRNCCNVETNANVVCSEDTNARGLEPTSTATTTATLSLADPSELPRPSGAYISWEEYFMAVAFLSARRSKDPAVQVGACLVNDERRIVGIGYNGLPNGVHDALVNWHQTDPNSPLFKNFYVCHAEVNAVLNKNYTDVRSCTLYVTAYPCNECVKLLVQSGVRKIVYFSEPGTSDASVVASKKIFALTGVEIFNYMSLGNVRKEVKLDFCIIDN</sequence>
<evidence type="ECO:0000313" key="13">
    <source>
        <dbReference type="Proteomes" id="UP000694843"/>
    </source>
</evidence>
<dbReference type="PANTHER" id="PTHR11086">
    <property type="entry name" value="DEOXYCYTIDYLATE DEAMINASE-RELATED"/>
    <property type="match status" value="1"/>
</dbReference>
<keyword evidence="3" id="KW-0479">Metal-binding</keyword>
<evidence type="ECO:0000256" key="4">
    <source>
        <dbReference type="ARBA" id="ARBA00022727"/>
    </source>
</evidence>
<dbReference type="PROSITE" id="PS00903">
    <property type="entry name" value="CYT_DCMP_DEAMINASES_1"/>
    <property type="match status" value="2"/>
</dbReference>
<feature type="domain" description="CMP/dCMP-type deaminase" evidence="12">
    <location>
        <begin position="302"/>
        <end position="428"/>
    </location>
</feature>
<evidence type="ECO:0000256" key="1">
    <source>
        <dbReference type="ARBA" id="ARBA00001947"/>
    </source>
</evidence>
<evidence type="ECO:0000256" key="11">
    <source>
        <dbReference type="ARBA" id="ARBA00071625"/>
    </source>
</evidence>
<dbReference type="KEGG" id="hazt:108670097"/>
<keyword evidence="4" id="KW-0545">Nucleotide biosynthesis</keyword>
<dbReference type="InterPro" id="IPR016192">
    <property type="entry name" value="APOBEC/CMP_deaminase_Zn-bd"/>
</dbReference>
<comment type="cofactor">
    <cofactor evidence="1">
        <name>Zn(2+)</name>
        <dbReference type="ChEBI" id="CHEBI:29105"/>
    </cofactor>
</comment>
<dbReference type="InterPro" id="IPR002125">
    <property type="entry name" value="CMP_dCMP_dom"/>
</dbReference>
<dbReference type="Proteomes" id="UP000694843">
    <property type="component" value="Unplaced"/>
</dbReference>
<evidence type="ECO:0000256" key="5">
    <source>
        <dbReference type="ARBA" id="ARBA00022801"/>
    </source>
</evidence>
<dbReference type="GeneID" id="108670097"/>
<dbReference type="Pfam" id="PF00383">
    <property type="entry name" value="dCMP_cyt_deam_1"/>
    <property type="match status" value="2"/>
</dbReference>
<dbReference type="GO" id="GO:0008270">
    <property type="term" value="F:zinc ion binding"/>
    <property type="evidence" value="ECO:0007669"/>
    <property type="project" value="InterPro"/>
</dbReference>
<comment type="function">
    <text evidence="7">Supplies the nucleotide substrate for thymidylate synthetase.</text>
</comment>
<dbReference type="CDD" id="cd01286">
    <property type="entry name" value="deoxycytidylate_deaminase"/>
    <property type="match status" value="2"/>
</dbReference>
<evidence type="ECO:0000256" key="2">
    <source>
        <dbReference type="ARBA" id="ARBA00006576"/>
    </source>
</evidence>
<evidence type="ECO:0000259" key="12">
    <source>
        <dbReference type="PROSITE" id="PS51747"/>
    </source>
</evidence>
<dbReference type="InterPro" id="IPR035105">
    <property type="entry name" value="Deoxycytidylate_deaminase_dom"/>
</dbReference>
<evidence type="ECO:0000256" key="3">
    <source>
        <dbReference type="ARBA" id="ARBA00022723"/>
    </source>
</evidence>
<gene>
    <name evidence="14" type="primary">LOC108670097</name>
</gene>
<dbReference type="InterPro" id="IPR015517">
    <property type="entry name" value="dCMP_deaminase-rel"/>
</dbReference>